<dbReference type="NCBIfam" id="TIGR03852">
    <property type="entry name" value="sucrose_gtfA"/>
    <property type="match status" value="1"/>
</dbReference>
<keyword evidence="2" id="KW-0328">Glycosyltransferase</keyword>
<dbReference type="PANTHER" id="PTHR38784:SF1">
    <property type="entry name" value="SUCROSE PHOSPHORYLASE"/>
    <property type="match status" value="1"/>
</dbReference>
<keyword evidence="3" id="KW-0808">Transferase</keyword>
<dbReference type="Gene3D" id="3.90.400.10">
    <property type="entry name" value="Oligo-1,6-glucosidase, Domain 2"/>
    <property type="match status" value="1"/>
</dbReference>
<dbReference type="InterPro" id="IPR017853">
    <property type="entry name" value="GH"/>
</dbReference>
<dbReference type="Gene3D" id="3.20.20.80">
    <property type="entry name" value="Glycosidases"/>
    <property type="match status" value="1"/>
</dbReference>
<dbReference type="InterPro" id="IPR022527">
    <property type="entry name" value="Sucrose_phospho"/>
</dbReference>
<dbReference type="KEGG" id="pbk:Back11_54170"/>
<name>A0A3G9J0K2_9BACL</name>
<evidence type="ECO:0000256" key="1">
    <source>
        <dbReference type="ARBA" id="ARBA00008452"/>
    </source>
</evidence>
<gene>
    <name evidence="4" type="primary">gtfA_2</name>
    <name evidence="4" type="ORF">Back11_54170</name>
</gene>
<dbReference type="OrthoDB" id="9805159at2"/>
<comment type="similarity">
    <text evidence="1">Belongs to the glycosyl hydrolase 13 family. Sucrose phosphorylase subfamily.</text>
</comment>
<dbReference type="RefSeq" id="WP_125664031.1">
    <property type="nucleotide sequence ID" value="NZ_AP019308.1"/>
</dbReference>
<reference evidence="4 5" key="1">
    <citation type="submission" date="2018-11" db="EMBL/GenBank/DDBJ databases">
        <title>Complete genome sequence of Paenibacillus baekrokdamisoli strain KCTC 33723.</title>
        <authorList>
            <person name="Kang S.W."/>
            <person name="Lee K.C."/>
            <person name="Kim K.K."/>
            <person name="Kim J.S."/>
            <person name="Kim D.S."/>
            <person name="Ko S.H."/>
            <person name="Yang S.H."/>
            <person name="Lee J.S."/>
        </authorList>
    </citation>
    <scope>NUCLEOTIDE SEQUENCE [LARGE SCALE GENOMIC DNA]</scope>
    <source>
        <strain evidence="4 5">KCTC 33723</strain>
    </source>
</reference>
<dbReference type="GO" id="GO:0005975">
    <property type="term" value="P:carbohydrate metabolic process"/>
    <property type="evidence" value="ECO:0007669"/>
    <property type="project" value="InterPro"/>
</dbReference>
<dbReference type="InterPro" id="IPR045857">
    <property type="entry name" value="O16G_dom_2"/>
</dbReference>
<keyword evidence="5" id="KW-1185">Reference proteome</keyword>
<dbReference type="SUPFAM" id="SSF51445">
    <property type="entry name" value="(Trans)glycosidases"/>
    <property type="match status" value="1"/>
</dbReference>
<proteinExistence type="inferred from homology"/>
<accession>A0A3G9J0K2</accession>
<dbReference type="EMBL" id="AP019308">
    <property type="protein sequence ID" value="BBH24072.1"/>
    <property type="molecule type" value="Genomic_DNA"/>
</dbReference>
<protein>
    <submittedName>
        <fullName evidence="4">Sucrose phosphorylase</fullName>
    </submittedName>
</protein>
<dbReference type="Proteomes" id="UP000275368">
    <property type="component" value="Chromosome"/>
</dbReference>
<dbReference type="InterPro" id="IPR006047">
    <property type="entry name" value="GH13_cat_dom"/>
</dbReference>
<dbReference type="GO" id="GO:0004645">
    <property type="term" value="F:1,4-alpha-oligoglucan phosphorylase activity"/>
    <property type="evidence" value="ECO:0007669"/>
    <property type="project" value="InterPro"/>
</dbReference>
<organism evidence="4 5">
    <name type="scientific">Paenibacillus baekrokdamisoli</name>
    <dbReference type="NCBI Taxonomy" id="1712516"/>
    <lineage>
        <taxon>Bacteria</taxon>
        <taxon>Bacillati</taxon>
        <taxon>Bacillota</taxon>
        <taxon>Bacilli</taxon>
        <taxon>Bacillales</taxon>
        <taxon>Paenibacillaceae</taxon>
        <taxon>Paenibacillus</taxon>
    </lineage>
</organism>
<dbReference type="SMART" id="SM00642">
    <property type="entry name" value="Aamy"/>
    <property type="match status" value="1"/>
</dbReference>
<evidence type="ECO:0000256" key="2">
    <source>
        <dbReference type="ARBA" id="ARBA00022676"/>
    </source>
</evidence>
<evidence type="ECO:0000313" key="4">
    <source>
        <dbReference type="EMBL" id="BBH24072.1"/>
    </source>
</evidence>
<dbReference type="PANTHER" id="PTHR38784">
    <property type="entry name" value="SUCROSE PHOSPHORYLASE"/>
    <property type="match status" value="1"/>
</dbReference>
<evidence type="ECO:0000313" key="5">
    <source>
        <dbReference type="Proteomes" id="UP000275368"/>
    </source>
</evidence>
<dbReference type="Pfam" id="PF00128">
    <property type="entry name" value="Alpha-amylase"/>
    <property type="match status" value="1"/>
</dbReference>
<sequence>MAVKNQVQLITYPDSLGGNLKALNQVLIEHFSDIFKGGVHILPPFPSSGDRGFAPLTYLEIDPSFGTWEDIRAIGENFDVLIDLMVNHISRQSDYFQDFLERGRTSEFADLFLTLDKLWEDGEPVPEDIAKMFLRRPFPYSAFTIKETGEEEKVWTTFGKTDPSEQIDFDIKSRKFKQLITEFFMNFKKQNVKIVRLDAVGYVIKKLGTSCFFVEPEIYEFLNWIMDLADSLEIDLLPEVHAHYTTQYKLAEHGCWIYDFILPYRVLDTLINKSSDDLCQYLRTRPEKQFTMLDCHDGIPVKPDMDDLIDTTEARKLVDVCLERGSNLSLILSDKHKSDDGFDVHQIRCSYYSVLNCDDDAYLAARAIQFFAPGIPQVYYVGLLAGENDLEGVRKSTEGREINRHNFSIEEINQALDKEVVQRLLELIRFRNEYGAFNGKFSVLDSPKNEIRLAWEKDDQSCSLFINLQTNKSVIEYRDEDGKVVEYVI</sequence>
<evidence type="ECO:0000256" key="3">
    <source>
        <dbReference type="ARBA" id="ARBA00022679"/>
    </source>
</evidence>
<dbReference type="AlphaFoldDB" id="A0A3G9J0K2"/>